<reference evidence="2" key="1">
    <citation type="submission" date="2021-02" db="EMBL/GenBank/DDBJ databases">
        <authorList>
            <person name="Nowell W R."/>
        </authorList>
    </citation>
    <scope>NUCLEOTIDE SEQUENCE</scope>
</reference>
<dbReference type="GO" id="GO:0008023">
    <property type="term" value="C:transcription elongation factor complex"/>
    <property type="evidence" value="ECO:0007669"/>
    <property type="project" value="InterPro"/>
</dbReference>
<dbReference type="InterPro" id="IPR019535">
    <property type="entry name" value="ICE2_C"/>
</dbReference>
<protein>
    <recommendedName>
        <fullName evidence="1">Little elongation complex subunit 2 C-terminal domain-containing protein</fullName>
    </recommendedName>
</protein>
<gene>
    <name evidence="2" type="ORF">SMN809_LOCUS47398</name>
</gene>
<comment type="caution">
    <text evidence="2">The sequence shown here is derived from an EMBL/GenBank/DDBJ whole genome shotgun (WGS) entry which is preliminary data.</text>
</comment>
<dbReference type="GO" id="GO:0042795">
    <property type="term" value="P:snRNA transcription by RNA polymerase II"/>
    <property type="evidence" value="ECO:0007669"/>
    <property type="project" value="TreeGrafter"/>
</dbReference>
<organism evidence="2 3">
    <name type="scientific">Rotaria magnacalcarata</name>
    <dbReference type="NCBI Taxonomy" id="392030"/>
    <lineage>
        <taxon>Eukaryota</taxon>
        <taxon>Metazoa</taxon>
        <taxon>Spiralia</taxon>
        <taxon>Gnathifera</taxon>
        <taxon>Rotifera</taxon>
        <taxon>Eurotatoria</taxon>
        <taxon>Bdelloidea</taxon>
        <taxon>Philodinida</taxon>
        <taxon>Philodinidae</taxon>
        <taxon>Rotaria</taxon>
    </lineage>
</organism>
<sequence length="77" mass="9224">NYEYCLWQLGTLQILIRSSYHGFCRHVLPNDNTNDEITTCYAKLEYQPQFGCEQITDKEYRLIWFESYLRHGATVLL</sequence>
<feature type="non-terminal residue" evidence="2">
    <location>
        <position position="77"/>
    </location>
</feature>
<dbReference type="EMBL" id="CAJOBI010149812">
    <property type="protein sequence ID" value="CAF4806263.1"/>
    <property type="molecule type" value="Genomic_DNA"/>
</dbReference>
<dbReference type="GO" id="GO:0042796">
    <property type="term" value="P:snRNA transcription by RNA polymerase III"/>
    <property type="evidence" value="ECO:0007669"/>
    <property type="project" value="TreeGrafter"/>
</dbReference>
<accession>A0A8S3BRL5</accession>
<evidence type="ECO:0000259" key="1">
    <source>
        <dbReference type="Pfam" id="PF10505"/>
    </source>
</evidence>
<dbReference type="PANTHER" id="PTHR14633:SF3">
    <property type="entry name" value="LITTLE ELONGATION COMPLEX SUBUNIT 2"/>
    <property type="match status" value="1"/>
</dbReference>
<dbReference type="PANTHER" id="PTHR14633">
    <property type="entry name" value="LITTLE ELONGATION COMPLEX SUBUNIT 2"/>
    <property type="match status" value="1"/>
</dbReference>
<feature type="domain" description="Little elongation complex subunit 2 C-terminal" evidence="1">
    <location>
        <begin position="1"/>
        <end position="73"/>
    </location>
</feature>
<evidence type="ECO:0000313" key="2">
    <source>
        <dbReference type="EMBL" id="CAF4806263.1"/>
    </source>
</evidence>
<evidence type="ECO:0000313" key="3">
    <source>
        <dbReference type="Proteomes" id="UP000676336"/>
    </source>
</evidence>
<name>A0A8S3BRL5_9BILA</name>
<dbReference type="Proteomes" id="UP000676336">
    <property type="component" value="Unassembled WGS sequence"/>
</dbReference>
<proteinExistence type="predicted"/>
<dbReference type="GO" id="GO:0045945">
    <property type="term" value="P:positive regulation of transcription by RNA polymerase III"/>
    <property type="evidence" value="ECO:0007669"/>
    <property type="project" value="TreeGrafter"/>
</dbReference>
<feature type="non-terminal residue" evidence="2">
    <location>
        <position position="1"/>
    </location>
</feature>
<dbReference type="Pfam" id="PF10505">
    <property type="entry name" value="NARG2_C"/>
    <property type="match status" value="1"/>
</dbReference>
<dbReference type="AlphaFoldDB" id="A0A8S3BRL5"/>